<evidence type="ECO:0000256" key="1">
    <source>
        <dbReference type="SAM" id="Coils"/>
    </source>
</evidence>
<proteinExistence type="predicted"/>
<dbReference type="InterPro" id="IPR005379">
    <property type="entry name" value="FDM1-5/IDN2_XH"/>
</dbReference>
<feature type="coiled-coil region" evidence="1">
    <location>
        <begin position="116"/>
        <end position="185"/>
    </location>
</feature>
<sequence length="356" mass="41201">MSSKKKSIEKSIELLSSEFSEVKSMVTDMKQFFAKWVEKQHADRCESYQANEKLIPSRNKKKRVGESDESSHEMQNFESEEEPRQNPLGWIAKAEKCFEEKLKAKTFELKKNVNMTKNLELEIQQLRASLSVLKDTVDDEDEELLKKVDALQKDLTDQVELVQDLEELNQTLSIMERRHNDELQDARKQLVHVIKEISTSSDYIGVKRIGELDTIPFLDAMKKRYDSGEAEDRAAKLCSLWENNIKDPHWHPFQILTINGRSVQVINKEDKKLKGLKKSLGRAAYDAVVVALTEINEYNPSGGYAISELWNYEEGRIAALQEGIKFLSNNISNKRAREIETERVIDVDYSEKRQEK</sequence>
<reference evidence="4 5" key="1">
    <citation type="submission" date="2023-01" db="EMBL/GenBank/DDBJ databases">
        <authorList>
            <person name="Kreplak J."/>
        </authorList>
    </citation>
    <scope>NUCLEOTIDE SEQUENCE [LARGE SCALE GENOMIC DNA]</scope>
</reference>
<dbReference type="AlphaFoldDB" id="A0AAV0ZKH5"/>
<feature type="region of interest" description="Disordered" evidence="2">
    <location>
        <begin position="47"/>
        <end position="86"/>
    </location>
</feature>
<keyword evidence="1" id="KW-0175">Coiled coil</keyword>
<evidence type="ECO:0000313" key="4">
    <source>
        <dbReference type="EMBL" id="CAI8597237.1"/>
    </source>
</evidence>
<dbReference type="PANTHER" id="PTHR21596">
    <property type="entry name" value="RIBONUCLEASE P SUBUNIT P38"/>
    <property type="match status" value="1"/>
</dbReference>
<dbReference type="PANTHER" id="PTHR21596:SF77">
    <property type="entry name" value="XH_XS DOMAIN PROTEIN"/>
    <property type="match status" value="1"/>
</dbReference>
<protein>
    <recommendedName>
        <fullName evidence="3">Factor of DNA methylation 1-5/IDN2 domain-containing protein</fullName>
    </recommendedName>
</protein>
<dbReference type="Pfam" id="PF03469">
    <property type="entry name" value="XH"/>
    <property type="match status" value="1"/>
</dbReference>
<evidence type="ECO:0000259" key="3">
    <source>
        <dbReference type="Pfam" id="PF03469"/>
    </source>
</evidence>
<dbReference type="EMBL" id="OX451737">
    <property type="protein sequence ID" value="CAI8597237.1"/>
    <property type="molecule type" value="Genomic_DNA"/>
</dbReference>
<dbReference type="GO" id="GO:0080188">
    <property type="term" value="P:gene silencing by siRNA-directed DNA methylation"/>
    <property type="evidence" value="ECO:0007669"/>
    <property type="project" value="InterPro"/>
</dbReference>
<feature type="domain" description="Factor of DNA methylation 1-5/IDN2" evidence="3">
    <location>
        <begin position="207"/>
        <end position="335"/>
    </location>
</feature>
<accession>A0AAV0ZKH5</accession>
<dbReference type="InterPro" id="IPR045177">
    <property type="entry name" value="FDM1-5/IDN2"/>
</dbReference>
<keyword evidence="5" id="KW-1185">Reference proteome</keyword>
<dbReference type="Proteomes" id="UP001157006">
    <property type="component" value="Chromosome 2"/>
</dbReference>
<gene>
    <name evidence="4" type="ORF">VFH_II072280</name>
</gene>
<organism evidence="4 5">
    <name type="scientific">Vicia faba</name>
    <name type="common">Broad bean</name>
    <name type="synonym">Faba vulgaris</name>
    <dbReference type="NCBI Taxonomy" id="3906"/>
    <lineage>
        <taxon>Eukaryota</taxon>
        <taxon>Viridiplantae</taxon>
        <taxon>Streptophyta</taxon>
        <taxon>Embryophyta</taxon>
        <taxon>Tracheophyta</taxon>
        <taxon>Spermatophyta</taxon>
        <taxon>Magnoliopsida</taxon>
        <taxon>eudicotyledons</taxon>
        <taxon>Gunneridae</taxon>
        <taxon>Pentapetalae</taxon>
        <taxon>rosids</taxon>
        <taxon>fabids</taxon>
        <taxon>Fabales</taxon>
        <taxon>Fabaceae</taxon>
        <taxon>Papilionoideae</taxon>
        <taxon>50 kb inversion clade</taxon>
        <taxon>NPAAA clade</taxon>
        <taxon>Hologalegina</taxon>
        <taxon>IRL clade</taxon>
        <taxon>Fabeae</taxon>
        <taxon>Vicia</taxon>
    </lineage>
</organism>
<evidence type="ECO:0000256" key="2">
    <source>
        <dbReference type="SAM" id="MobiDB-lite"/>
    </source>
</evidence>
<evidence type="ECO:0000313" key="5">
    <source>
        <dbReference type="Proteomes" id="UP001157006"/>
    </source>
</evidence>
<name>A0AAV0ZKH5_VICFA</name>